<reference evidence="2 3" key="1">
    <citation type="submission" date="2019-08" db="EMBL/GenBank/DDBJ databases">
        <authorList>
            <person name="Peeters C."/>
        </authorList>
    </citation>
    <scope>NUCLEOTIDE SEQUENCE [LARGE SCALE GENOMIC DNA]</scope>
    <source>
        <strain evidence="2 3">LMG 31115</strain>
    </source>
</reference>
<sequence>MRSILGALLAGVSIGVSAQGNNCDCQQIVGACAASIVVVPTESTKGSYGADIKITSTSPMCAKVDYYVDGTSYFTILSQGNQGDDRVFGTQPITRKNISDVSCKVCRQVSGNVTKPSDNEVKRALGVGGRWHASACPGAPGWWGGGGPPRDVTVTLSANGGTVSGTLSEHSPAYSYSASLTGTLASGSARVSSSVGSTHEMSLSPDEQTLTDRWCNKDGGCAVCAMTRE</sequence>
<keyword evidence="1" id="KW-0732">Signal</keyword>
<dbReference type="EMBL" id="CABPSI010000003">
    <property type="protein sequence ID" value="VVE12284.1"/>
    <property type="molecule type" value="Genomic_DNA"/>
</dbReference>
<feature type="chain" id="PRO_5023136165" evidence="1">
    <location>
        <begin position="19"/>
        <end position="229"/>
    </location>
</feature>
<organism evidence="2 3">
    <name type="scientific">Pandoraea iniqua</name>
    <dbReference type="NCBI Taxonomy" id="2508288"/>
    <lineage>
        <taxon>Bacteria</taxon>
        <taxon>Pseudomonadati</taxon>
        <taxon>Pseudomonadota</taxon>
        <taxon>Betaproteobacteria</taxon>
        <taxon>Burkholderiales</taxon>
        <taxon>Burkholderiaceae</taxon>
        <taxon>Pandoraea</taxon>
    </lineage>
</organism>
<protein>
    <submittedName>
        <fullName evidence="2">Uncharacterized protein</fullName>
    </submittedName>
</protein>
<evidence type="ECO:0000256" key="1">
    <source>
        <dbReference type="SAM" id="SignalP"/>
    </source>
</evidence>
<accession>A0A5E4VLP1</accession>
<keyword evidence="3" id="KW-1185">Reference proteome</keyword>
<name>A0A5E4VLP1_9BURK</name>
<proteinExistence type="predicted"/>
<evidence type="ECO:0000313" key="3">
    <source>
        <dbReference type="Proteomes" id="UP000333828"/>
    </source>
</evidence>
<feature type="signal peptide" evidence="1">
    <location>
        <begin position="1"/>
        <end position="18"/>
    </location>
</feature>
<gene>
    <name evidence="2" type="ORF">PIN31115_02682</name>
</gene>
<evidence type="ECO:0000313" key="2">
    <source>
        <dbReference type="EMBL" id="VVE12284.1"/>
    </source>
</evidence>
<dbReference type="Proteomes" id="UP000333828">
    <property type="component" value="Unassembled WGS sequence"/>
</dbReference>
<dbReference type="AlphaFoldDB" id="A0A5E4VLP1"/>